<gene>
    <name evidence="2" type="ORF">GCM10011401_12910</name>
</gene>
<evidence type="ECO:0000256" key="1">
    <source>
        <dbReference type="ARBA" id="ARBA00006479"/>
    </source>
</evidence>
<dbReference type="Pfam" id="PF00480">
    <property type="entry name" value="ROK"/>
    <property type="match status" value="1"/>
</dbReference>
<keyword evidence="3" id="KW-1185">Reference proteome</keyword>
<evidence type="ECO:0000313" key="3">
    <source>
        <dbReference type="Proteomes" id="UP000633136"/>
    </source>
</evidence>
<evidence type="ECO:0000313" key="2">
    <source>
        <dbReference type="EMBL" id="GGE66983.1"/>
    </source>
</evidence>
<comment type="similarity">
    <text evidence="1">Belongs to the ROK (NagC/XylR) family.</text>
</comment>
<dbReference type="InterPro" id="IPR036388">
    <property type="entry name" value="WH-like_DNA-bd_sf"/>
</dbReference>
<name>A0A917AQN0_9MICC</name>
<dbReference type="Gene3D" id="1.10.10.10">
    <property type="entry name" value="Winged helix-like DNA-binding domain superfamily/Winged helix DNA-binding domain"/>
    <property type="match status" value="1"/>
</dbReference>
<dbReference type="SUPFAM" id="SSF53067">
    <property type="entry name" value="Actin-like ATPase domain"/>
    <property type="match status" value="1"/>
</dbReference>
<dbReference type="AlphaFoldDB" id="A0A917AQN0"/>
<dbReference type="SUPFAM" id="SSF46785">
    <property type="entry name" value="Winged helix' DNA-binding domain"/>
    <property type="match status" value="1"/>
</dbReference>
<dbReference type="Proteomes" id="UP000633136">
    <property type="component" value="Unassembled WGS sequence"/>
</dbReference>
<dbReference type="InterPro" id="IPR000600">
    <property type="entry name" value="ROK"/>
</dbReference>
<dbReference type="Gene3D" id="3.30.420.40">
    <property type="match status" value="2"/>
</dbReference>
<comment type="caution">
    <text evidence="2">The sequence shown here is derived from an EMBL/GenBank/DDBJ whole genome shotgun (WGS) entry which is preliminary data.</text>
</comment>
<dbReference type="PANTHER" id="PTHR18964">
    <property type="entry name" value="ROK (REPRESSOR, ORF, KINASE) FAMILY"/>
    <property type="match status" value="1"/>
</dbReference>
<reference evidence="2" key="2">
    <citation type="submission" date="2020-09" db="EMBL/GenBank/DDBJ databases">
        <authorList>
            <person name="Sun Q."/>
            <person name="Zhou Y."/>
        </authorList>
    </citation>
    <scope>NUCLEOTIDE SEQUENCE</scope>
    <source>
        <strain evidence="2">CGMCC 1.15388</strain>
    </source>
</reference>
<proteinExistence type="inferred from homology"/>
<dbReference type="InterPro" id="IPR036390">
    <property type="entry name" value="WH_DNA-bd_sf"/>
</dbReference>
<protein>
    <submittedName>
        <fullName evidence="2">Transcriptional regulator</fullName>
    </submittedName>
</protein>
<dbReference type="EMBL" id="BMIS01000004">
    <property type="protein sequence ID" value="GGE66983.1"/>
    <property type="molecule type" value="Genomic_DNA"/>
</dbReference>
<dbReference type="InterPro" id="IPR043129">
    <property type="entry name" value="ATPase_NBD"/>
</dbReference>
<sequence length="393" mass="41309">MWHSEPTTASELMEVTGLTRATVLALCRELADHGWLQVLENARQAGTYTKGRPALRYAFRQNACYVVGVDAGQHRISASVADLRGCEVGYAQRALQSRLHDPDQHTGAERQQEILAIVDAALEQAAVAAADVGSMVIGVPAPVDVEGRSPEGLNRFWGRMNPGLVSMGAEYGWDCAVENDANLAALAELNSGPAAEDSSFAALLSGERLGSGIVVSGALWRQPRGSAGELGMLELVNGVESTMGLGWWARHLAQDAIRAGAAEGSLSGLRADEVQAEQVFAAASRGEAVALEIIDELADRLARICVVLTGLLDLDRIVVSGAVAPALAGVVASAKEKLSAYMYAPWLDIATSSLGEDAVRIGAVASAVERVQERALDGEPAERKMGQGSRATS</sequence>
<dbReference type="PANTHER" id="PTHR18964:SF149">
    <property type="entry name" value="BIFUNCTIONAL UDP-N-ACETYLGLUCOSAMINE 2-EPIMERASE_N-ACETYLMANNOSAMINE KINASE"/>
    <property type="match status" value="1"/>
</dbReference>
<accession>A0A917AQN0</accession>
<organism evidence="2 3">
    <name type="scientific">Nesterenkonia cremea</name>
    <dbReference type="NCBI Taxonomy" id="1882340"/>
    <lineage>
        <taxon>Bacteria</taxon>
        <taxon>Bacillati</taxon>
        <taxon>Actinomycetota</taxon>
        <taxon>Actinomycetes</taxon>
        <taxon>Micrococcales</taxon>
        <taxon>Micrococcaceae</taxon>
        <taxon>Nesterenkonia</taxon>
    </lineage>
</organism>
<reference evidence="2" key="1">
    <citation type="journal article" date="2014" name="Int. J. Syst. Evol. Microbiol.">
        <title>Complete genome sequence of Corynebacterium casei LMG S-19264T (=DSM 44701T), isolated from a smear-ripened cheese.</title>
        <authorList>
            <consortium name="US DOE Joint Genome Institute (JGI-PGF)"/>
            <person name="Walter F."/>
            <person name="Albersmeier A."/>
            <person name="Kalinowski J."/>
            <person name="Ruckert C."/>
        </authorList>
    </citation>
    <scope>NUCLEOTIDE SEQUENCE</scope>
    <source>
        <strain evidence="2">CGMCC 1.15388</strain>
    </source>
</reference>